<keyword evidence="4" id="KW-1185">Reference proteome</keyword>
<dbReference type="PROSITE" id="PS50835">
    <property type="entry name" value="IG_LIKE"/>
    <property type="match status" value="1"/>
</dbReference>
<name>A0A3Q3W1M8_MOLML</name>
<dbReference type="PANTHER" id="PTHR10075">
    <property type="entry name" value="BASIGIN RELATED"/>
    <property type="match status" value="1"/>
</dbReference>
<dbReference type="InterPro" id="IPR003599">
    <property type="entry name" value="Ig_sub"/>
</dbReference>
<dbReference type="SUPFAM" id="SSF48726">
    <property type="entry name" value="Immunoglobulin"/>
    <property type="match status" value="1"/>
</dbReference>
<dbReference type="InterPro" id="IPR013783">
    <property type="entry name" value="Ig-like_fold"/>
</dbReference>
<dbReference type="FunFam" id="2.60.40.10:FF:000026">
    <property type="entry name" value="roundabout homolog 2 isoform X1"/>
    <property type="match status" value="1"/>
</dbReference>
<dbReference type="AlphaFoldDB" id="A0A3Q3W1M8"/>
<sequence>VCDLPHHLTVVRAEATPPRIVIQPSDVVVKLGNPARLACRAEGSPELKIKWLRNGQPLEISKGDGHIQPIVLSEGSLFFFSVGEGRRGQSHEGVYACVAWNSAGKATSNNASLYIAGKIFYRWSEMLTCRSV</sequence>
<evidence type="ECO:0000256" key="1">
    <source>
        <dbReference type="ARBA" id="ARBA00023319"/>
    </source>
</evidence>
<proteinExistence type="predicted"/>
<accession>A0A3Q3W1M8</accession>
<dbReference type="Gene3D" id="2.60.40.10">
    <property type="entry name" value="Immunoglobulins"/>
    <property type="match status" value="1"/>
</dbReference>
<feature type="domain" description="Ig-like" evidence="2">
    <location>
        <begin position="18"/>
        <end position="112"/>
    </location>
</feature>
<dbReference type="STRING" id="94237.ENSMMOP00000007848"/>
<dbReference type="InterPro" id="IPR036179">
    <property type="entry name" value="Ig-like_dom_sf"/>
</dbReference>
<dbReference type="GO" id="GO:0007411">
    <property type="term" value="P:axon guidance"/>
    <property type="evidence" value="ECO:0007669"/>
    <property type="project" value="TreeGrafter"/>
</dbReference>
<organism evidence="3 4">
    <name type="scientific">Mola mola</name>
    <name type="common">Ocean sunfish</name>
    <name type="synonym">Tetraodon mola</name>
    <dbReference type="NCBI Taxonomy" id="94237"/>
    <lineage>
        <taxon>Eukaryota</taxon>
        <taxon>Metazoa</taxon>
        <taxon>Chordata</taxon>
        <taxon>Craniata</taxon>
        <taxon>Vertebrata</taxon>
        <taxon>Euteleostomi</taxon>
        <taxon>Actinopterygii</taxon>
        <taxon>Neopterygii</taxon>
        <taxon>Teleostei</taxon>
        <taxon>Neoteleostei</taxon>
        <taxon>Acanthomorphata</taxon>
        <taxon>Eupercaria</taxon>
        <taxon>Tetraodontiformes</taxon>
        <taxon>Molidae</taxon>
        <taxon>Mola</taxon>
    </lineage>
</organism>
<dbReference type="GO" id="GO:0030424">
    <property type="term" value="C:axon"/>
    <property type="evidence" value="ECO:0007669"/>
    <property type="project" value="TreeGrafter"/>
</dbReference>
<dbReference type="PANTHER" id="PTHR10075:SF100">
    <property type="entry name" value="FASCICLIN-2"/>
    <property type="match status" value="1"/>
</dbReference>
<dbReference type="Pfam" id="PF13927">
    <property type="entry name" value="Ig_3"/>
    <property type="match status" value="1"/>
</dbReference>
<evidence type="ECO:0000259" key="2">
    <source>
        <dbReference type="PROSITE" id="PS50835"/>
    </source>
</evidence>
<dbReference type="GO" id="GO:0098632">
    <property type="term" value="F:cell-cell adhesion mediator activity"/>
    <property type="evidence" value="ECO:0007669"/>
    <property type="project" value="TreeGrafter"/>
</dbReference>
<dbReference type="OMA" id="CCTTENI"/>
<dbReference type="SMART" id="SM00409">
    <property type="entry name" value="IG"/>
    <property type="match status" value="1"/>
</dbReference>
<reference evidence="3" key="2">
    <citation type="submission" date="2025-09" db="UniProtKB">
        <authorList>
            <consortium name="Ensembl"/>
        </authorList>
    </citation>
    <scope>IDENTIFICATION</scope>
</reference>
<dbReference type="GO" id="GO:0007156">
    <property type="term" value="P:homophilic cell adhesion via plasma membrane adhesion molecules"/>
    <property type="evidence" value="ECO:0007669"/>
    <property type="project" value="TreeGrafter"/>
</dbReference>
<dbReference type="InterPro" id="IPR007110">
    <property type="entry name" value="Ig-like_dom"/>
</dbReference>
<evidence type="ECO:0000313" key="4">
    <source>
        <dbReference type="Proteomes" id="UP000261620"/>
    </source>
</evidence>
<dbReference type="Proteomes" id="UP000261620">
    <property type="component" value="Unplaced"/>
</dbReference>
<reference evidence="3" key="1">
    <citation type="submission" date="2025-08" db="UniProtKB">
        <authorList>
            <consortium name="Ensembl"/>
        </authorList>
    </citation>
    <scope>IDENTIFICATION</scope>
</reference>
<keyword evidence="1" id="KW-0393">Immunoglobulin domain</keyword>
<dbReference type="SMART" id="SM00408">
    <property type="entry name" value="IGc2"/>
    <property type="match status" value="1"/>
</dbReference>
<dbReference type="GO" id="GO:0005886">
    <property type="term" value="C:plasma membrane"/>
    <property type="evidence" value="ECO:0007669"/>
    <property type="project" value="TreeGrafter"/>
</dbReference>
<dbReference type="InterPro" id="IPR003598">
    <property type="entry name" value="Ig_sub2"/>
</dbReference>
<evidence type="ECO:0000313" key="3">
    <source>
        <dbReference type="Ensembl" id="ENSMMOP00000007848.1"/>
    </source>
</evidence>
<protein>
    <recommendedName>
        <fullName evidence="2">Ig-like domain-containing protein</fullName>
    </recommendedName>
</protein>
<dbReference type="Ensembl" id="ENSMMOT00000007994.1">
    <property type="protein sequence ID" value="ENSMMOP00000007848.1"/>
    <property type="gene ID" value="ENSMMOG00000006103.1"/>
</dbReference>
<dbReference type="GO" id="GO:0070593">
    <property type="term" value="P:dendrite self-avoidance"/>
    <property type="evidence" value="ECO:0007669"/>
    <property type="project" value="TreeGrafter"/>
</dbReference>